<dbReference type="InterPro" id="IPR033248">
    <property type="entry name" value="Transketolase_C"/>
</dbReference>
<dbReference type="CDD" id="cd07033">
    <property type="entry name" value="TPP_PYR_DXS_TK_like"/>
    <property type="match status" value="1"/>
</dbReference>
<dbReference type="InterPro" id="IPR051157">
    <property type="entry name" value="PDH/Transketolase"/>
</dbReference>
<dbReference type="InterPro" id="IPR020826">
    <property type="entry name" value="Transketolase_BS"/>
</dbReference>
<evidence type="ECO:0000256" key="3">
    <source>
        <dbReference type="ARBA" id="ARBA00022679"/>
    </source>
</evidence>
<keyword evidence="4" id="KW-0786">Thiamine pyrophosphate</keyword>
<evidence type="ECO:0000256" key="2">
    <source>
        <dbReference type="ARBA" id="ARBA00007131"/>
    </source>
</evidence>
<accession>A0A2H0W1W4</accession>
<evidence type="ECO:0000256" key="4">
    <source>
        <dbReference type="ARBA" id="ARBA00023052"/>
    </source>
</evidence>
<sequence length="307" mass="32879">MEATRSGYGHGLVAAGKADKNVVALCCDLTDSTKTNFFEVEFPSRFVEVGVAEQNLAGLGAGMAMVGKIPFIASYATFSPGRNWDQVRVSICYQNLNVKIVGAHAGVSVGPDGATHQALEDIAITRVLPNLTVLAPADYEEAKKATIEAAKIKGPVYIRLARSASAIFTTQKSPFKIGRAEVLTQGTDVTVVASGPLVYQSLLAANEIKKEVSVEVINCHTIKPIDYKTIIKSTKKTGRVVTVEEHQLNGGLGGAVAEVLTRHYPAPQEFVAMPDRFGESGKPEQLLAKFGLDKDGIIKAVKRVLKR</sequence>
<comment type="caution">
    <text evidence="6">The sequence shown here is derived from an EMBL/GenBank/DDBJ whole genome shotgun (WGS) entry which is preliminary data.</text>
</comment>
<dbReference type="SUPFAM" id="SSF52518">
    <property type="entry name" value="Thiamin diphosphate-binding fold (THDP-binding)"/>
    <property type="match status" value="1"/>
</dbReference>
<dbReference type="EMBL" id="PEZZ01000009">
    <property type="protein sequence ID" value="PIS05352.1"/>
    <property type="molecule type" value="Genomic_DNA"/>
</dbReference>
<organism evidence="6 7">
    <name type="scientific">Candidatus Buchananbacteria bacterium CG10_big_fil_rev_8_21_14_0_10_42_9</name>
    <dbReference type="NCBI Taxonomy" id="1974526"/>
    <lineage>
        <taxon>Bacteria</taxon>
        <taxon>Candidatus Buchananiibacteriota</taxon>
    </lineage>
</organism>
<evidence type="ECO:0000313" key="7">
    <source>
        <dbReference type="Proteomes" id="UP000230935"/>
    </source>
</evidence>
<dbReference type="PANTHER" id="PTHR43825:SF1">
    <property type="entry name" value="TRANSKETOLASE-LIKE PYRIMIDINE-BINDING DOMAIN-CONTAINING PROTEIN"/>
    <property type="match status" value="1"/>
</dbReference>
<dbReference type="InterPro" id="IPR005475">
    <property type="entry name" value="Transketolase-like_Pyr-bd"/>
</dbReference>
<feature type="domain" description="Transketolase-like pyrimidine-binding" evidence="5">
    <location>
        <begin position="2"/>
        <end position="167"/>
    </location>
</feature>
<dbReference type="Pfam" id="PF02779">
    <property type="entry name" value="Transket_pyr"/>
    <property type="match status" value="1"/>
</dbReference>
<dbReference type="InterPro" id="IPR009014">
    <property type="entry name" value="Transketo_C/PFOR_II"/>
</dbReference>
<reference evidence="7" key="1">
    <citation type="submission" date="2017-09" db="EMBL/GenBank/DDBJ databases">
        <title>Depth-based differentiation of microbial function through sediment-hosted aquifers and enrichment of novel symbionts in the deep terrestrial subsurface.</title>
        <authorList>
            <person name="Probst A.J."/>
            <person name="Ladd B."/>
            <person name="Jarett J.K."/>
            <person name="Geller-Mcgrath D.E."/>
            <person name="Sieber C.M.K."/>
            <person name="Emerson J.B."/>
            <person name="Anantharaman K."/>
            <person name="Thomas B.C."/>
            <person name="Malmstrom R."/>
            <person name="Stieglmeier M."/>
            <person name="Klingl A."/>
            <person name="Woyke T."/>
            <person name="Ryan C.M."/>
            <person name="Banfield J.F."/>
        </authorList>
    </citation>
    <scope>NUCLEOTIDE SEQUENCE [LARGE SCALE GENOMIC DNA]</scope>
</reference>
<dbReference type="PROSITE" id="PS00802">
    <property type="entry name" value="TRANSKETOLASE_2"/>
    <property type="match status" value="1"/>
</dbReference>
<dbReference type="InterPro" id="IPR029061">
    <property type="entry name" value="THDP-binding"/>
</dbReference>
<dbReference type="Gene3D" id="3.40.50.920">
    <property type="match status" value="1"/>
</dbReference>
<dbReference type="SMART" id="SM00861">
    <property type="entry name" value="Transket_pyr"/>
    <property type="match status" value="1"/>
</dbReference>
<dbReference type="AlphaFoldDB" id="A0A2H0W1W4"/>
<keyword evidence="3" id="KW-0808">Transferase</keyword>
<dbReference type="Pfam" id="PF02780">
    <property type="entry name" value="Transketolase_C"/>
    <property type="match status" value="1"/>
</dbReference>
<name>A0A2H0W1W4_9BACT</name>
<comment type="cofactor">
    <cofactor evidence="1">
        <name>thiamine diphosphate</name>
        <dbReference type="ChEBI" id="CHEBI:58937"/>
    </cofactor>
</comment>
<dbReference type="Proteomes" id="UP000230935">
    <property type="component" value="Unassembled WGS sequence"/>
</dbReference>
<protein>
    <submittedName>
        <fullName evidence="6">Transketolase</fullName>
    </submittedName>
</protein>
<dbReference type="FunFam" id="3.40.50.970:FF:000129">
    <property type="entry name" value="Transketolase"/>
    <property type="match status" value="1"/>
</dbReference>
<gene>
    <name evidence="6" type="ORF">COT81_01665</name>
</gene>
<dbReference type="GO" id="GO:0016740">
    <property type="term" value="F:transferase activity"/>
    <property type="evidence" value="ECO:0007669"/>
    <property type="project" value="UniProtKB-KW"/>
</dbReference>
<dbReference type="PANTHER" id="PTHR43825">
    <property type="entry name" value="PYRUVATE DEHYDROGENASE E1 COMPONENT"/>
    <property type="match status" value="1"/>
</dbReference>
<evidence type="ECO:0000256" key="1">
    <source>
        <dbReference type="ARBA" id="ARBA00001964"/>
    </source>
</evidence>
<dbReference type="Gene3D" id="3.40.50.970">
    <property type="match status" value="1"/>
</dbReference>
<evidence type="ECO:0000313" key="6">
    <source>
        <dbReference type="EMBL" id="PIS05352.1"/>
    </source>
</evidence>
<evidence type="ECO:0000259" key="5">
    <source>
        <dbReference type="SMART" id="SM00861"/>
    </source>
</evidence>
<dbReference type="SUPFAM" id="SSF52922">
    <property type="entry name" value="TK C-terminal domain-like"/>
    <property type="match status" value="1"/>
</dbReference>
<comment type="similarity">
    <text evidence="2">Belongs to the transketolase family.</text>
</comment>
<proteinExistence type="inferred from homology"/>